<dbReference type="GO" id="GO:0000287">
    <property type="term" value="F:magnesium ion binding"/>
    <property type="evidence" value="ECO:0007669"/>
    <property type="project" value="InterPro"/>
</dbReference>
<gene>
    <name evidence="1" type="ORF">UFOVP620_37</name>
</gene>
<dbReference type="Gene3D" id="3.30.1330.70">
    <property type="entry name" value="Holliday junction resolvase RusA"/>
    <property type="match status" value="1"/>
</dbReference>
<dbReference type="InterPro" id="IPR036614">
    <property type="entry name" value="RusA-like_sf"/>
</dbReference>
<dbReference type="SUPFAM" id="SSF103084">
    <property type="entry name" value="Holliday junction resolvase RusA"/>
    <property type="match status" value="1"/>
</dbReference>
<accession>A0A6J5NB84</accession>
<protein>
    <submittedName>
        <fullName evidence="1">Uncharacterized protein</fullName>
    </submittedName>
</protein>
<dbReference type="GO" id="GO:0006281">
    <property type="term" value="P:DNA repair"/>
    <property type="evidence" value="ECO:0007669"/>
    <property type="project" value="InterPro"/>
</dbReference>
<dbReference type="GO" id="GO:0006310">
    <property type="term" value="P:DNA recombination"/>
    <property type="evidence" value="ECO:0007669"/>
    <property type="project" value="InterPro"/>
</dbReference>
<organism evidence="1">
    <name type="scientific">uncultured Caudovirales phage</name>
    <dbReference type="NCBI Taxonomy" id="2100421"/>
    <lineage>
        <taxon>Viruses</taxon>
        <taxon>Duplodnaviria</taxon>
        <taxon>Heunggongvirae</taxon>
        <taxon>Uroviricota</taxon>
        <taxon>Caudoviricetes</taxon>
        <taxon>Peduoviridae</taxon>
        <taxon>Maltschvirus</taxon>
        <taxon>Maltschvirus maltsch</taxon>
    </lineage>
</organism>
<reference evidence="1" key="1">
    <citation type="submission" date="2020-04" db="EMBL/GenBank/DDBJ databases">
        <authorList>
            <person name="Chiriac C."/>
            <person name="Salcher M."/>
            <person name="Ghai R."/>
            <person name="Kavagutti S V."/>
        </authorList>
    </citation>
    <scope>NUCLEOTIDE SEQUENCE</scope>
</reference>
<proteinExistence type="predicted"/>
<name>A0A6J5NB84_9CAUD</name>
<sequence length="109" mass="12821">MITFPWYPKELNPNSSCHYHEKAKKKAIYKDICYWTTKEANIPKADYQELIIIFYKPNRRWMDLDNMLASIKSGLDGMCLALEIDDRCFNKITIEIAKDICGLIKVELK</sequence>
<dbReference type="EMBL" id="LR796576">
    <property type="protein sequence ID" value="CAB4152849.1"/>
    <property type="molecule type" value="Genomic_DNA"/>
</dbReference>
<evidence type="ECO:0000313" key="1">
    <source>
        <dbReference type="EMBL" id="CAB4152849.1"/>
    </source>
</evidence>